<dbReference type="InterPro" id="IPR017455">
    <property type="entry name" value="Znf_FYVE-rel"/>
</dbReference>
<evidence type="ECO:0000256" key="4">
    <source>
        <dbReference type="ARBA" id="ARBA00022741"/>
    </source>
</evidence>
<feature type="domain" description="PIPK" evidence="13">
    <location>
        <begin position="2190"/>
        <end position="2506"/>
    </location>
</feature>
<dbReference type="PROSITE" id="PS50178">
    <property type="entry name" value="ZF_FYVE"/>
    <property type="match status" value="1"/>
</dbReference>
<dbReference type="InterPro" id="IPR000306">
    <property type="entry name" value="Znf_FYVE"/>
</dbReference>
<feature type="region of interest" description="Disordered" evidence="11">
    <location>
        <begin position="295"/>
        <end position="345"/>
    </location>
</feature>
<reference evidence="14 15" key="1">
    <citation type="submission" date="2024-09" db="EMBL/GenBank/DDBJ databases">
        <title>Rethinking Asexuality: The Enigmatic Case of Functional Sexual Genes in Lepraria (Stereocaulaceae).</title>
        <authorList>
            <person name="Doellman M."/>
            <person name="Sun Y."/>
            <person name="Barcenas-Pena A."/>
            <person name="Lumbsch H.T."/>
            <person name="Grewe F."/>
        </authorList>
    </citation>
    <scope>NUCLEOTIDE SEQUENCE [LARGE SCALE GENOMIC DNA]</scope>
    <source>
        <strain evidence="14 15">Mercado 3170</strain>
    </source>
</reference>
<keyword evidence="4 10" id="KW-0547">Nucleotide-binding</keyword>
<evidence type="ECO:0000256" key="2">
    <source>
        <dbReference type="ARBA" id="ARBA00022679"/>
    </source>
</evidence>
<keyword evidence="7" id="KW-0862">Zinc</keyword>
<dbReference type="InterPro" id="IPR013083">
    <property type="entry name" value="Znf_RING/FYVE/PHD"/>
</dbReference>
<evidence type="ECO:0000256" key="8">
    <source>
        <dbReference type="ARBA" id="ARBA00022840"/>
    </source>
</evidence>
<feature type="region of interest" description="Disordered" evidence="11">
    <location>
        <begin position="2020"/>
        <end position="2098"/>
    </location>
</feature>
<proteinExistence type="predicted"/>
<feature type="region of interest" description="Disordered" evidence="11">
    <location>
        <begin position="606"/>
        <end position="734"/>
    </location>
</feature>
<name>A0ABR3ZZZ2_9LECA</name>
<dbReference type="SUPFAM" id="SSF57903">
    <property type="entry name" value="FYVE/PHD zinc finger"/>
    <property type="match status" value="1"/>
</dbReference>
<feature type="compositionally biased region" description="Basic and acidic residues" evidence="11">
    <location>
        <begin position="2076"/>
        <end position="2098"/>
    </location>
</feature>
<keyword evidence="2 10" id="KW-0808">Transferase</keyword>
<dbReference type="Pfam" id="PF00118">
    <property type="entry name" value="Cpn60_TCP1"/>
    <property type="match status" value="1"/>
</dbReference>
<dbReference type="EC" id="2.7.1.150" evidence="1"/>
<dbReference type="InterPro" id="IPR027484">
    <property type="entry name" value="PInositol-4-P-5-kinase_N"/>
</dbReference>
<keyword evidence="8 10" id="KW-0067">ATP-binding</keyword>
<dbReference type="PROSITE" id="PS51455">
    <property type="entry name" value="PIPK"/>
    <property type="match status" value="1"/>
</dbReference>
<evidence type="ECO:0000259" key="13">
    <source>
        <dbReference type="PROSITE" id="PS51455"/>
    </source>
</evidence>
<feature type="region of interest" description="Disordered" evidence="11">
    <location>
        <begin position="2205"/>
        <end position="2227"/>
    </location>
</feature>
<comment type="caution">
    <text evidence="14">The sequence shown here is derived from an EMBL/GenBank/DDBJ whole genome shotgun (WGS) entry which is preliminary data.</text>
</comment>
<evidence type="ECO:0000256" key="6">
    <source>
        <dbReference type="ARBA" id="ARBA00022777"/>
    </source>
</evidence>
<dbReference type="InterPro" id="IPR027483">
    <property type="entry name" value="PInositol-4-P-4/5-kinase_C_sf"/>
</dbReference>
<keyword evidence="3" id="KW-0479">Metal-binding</keyword>
<feature type="compositionally biased region" description="Low complexity" evidence="11">
    <location>
        <begin position="1891"/>
        <end position="1912"/>
    </location>
</feature>
<feature type="compositionally biased region" description="Basic and acidic residues" evidence="11">
    <location>
        <begin position="1805"/>
        <end position="1814"/>
    </location>
</feature>
<evidence type="ECO:0000256" key="1">
    <source>
        <dbReference type="ARBA" id="ARBA00012009"/>
    </source>
</evidence>
<keyword evidence="6 10" id="KW-0418">Kinase</keyword>
<evidence type="ECO:0000313" key="14">
    <source>
        <dbReference type="EMBL" id="KAL2038358.1"/>
    </source>
</evidence>
<dbReference type="PANTHER" id="PTHR45748">
    <property type="entry name" value="1-PHOSPHATIDYLINOSITOL 3-PHOSPHATE 5-KINASE-RELATED"/>
    <property type="match status" value="1"/>
</dbReference>
<evidence type="ECO:0000256" key="10">
    <source>
        <dbReference type="PROSITE-ProRule" id="PRU00781"/>
    </source>
</evidence>
<keyword evidence="15" id="KW-1185">Reference proteome</keyword>
<protein>
    <recommendedName>
        <fullName evidence="1">1-phosphatidylinositol-3-phosphate 5-kinase</fullName>
        <ecNumber evidence="1">2.7.1.150</ecNumber>
    </recommendedName>
</protein>
<feature type="region of interest" description="Disordered" evidence="11">
    <location>
        <begin position="55"/>
        <end position="87"/>
    </location>
</feature>
<feature type="compositionally biased region" description="Polar residues" evidence="11">
    <location>
        <begin position="255"/>
        <end position="265"/>
    </location>
</feature>
<dbReference type="EMBL" id="JBEFKJ010000033">
    <property type="protein sequence ID" value="KAL2038358.1"/>
    <property type="molecule type" value="Genomic_DNA"/>
</dbReference>
<feature type="compositionally biased region" description="Polar residues" evidence="11">
    <location>
        <begin position="810"/>
        <end position="831"/>
    </location>
</feature>
<feature type="compositionally biased region" description="Low complexity" evidence="11">
    <location>
        <begin position="58"/>
        <end position="79"/>
    </location>
</feature>
<evidence type="ECO:0000256" key="3">
    <source>
        <dbReference type="ARBA" id="ARBA00022723"/>
    </source>
</evidence>
<feature type="compositionally biased region" description="Low complexity" evidence="11">
    <location>
        <begin position="1785"/>
        <end position="1796"/>
    </location>
</feature>
<dbReference type="CDD" id="cd17300">
    <property type="entry name" value="PIPKc_PIKfyve"/>
    <property type="match status" value="1"/>
</dbReference>
<feature type="region of interest" description="Disordered" evidence="11">
    <location>
        <begin position="1785"/>
        <end position="1929"/>
    </location>
</feature>
<evidence type="ECO:0000256" key="7">
    <source>
        <dbReference type="ARBA" id="ARBA00022833"/>
    </source>
</evidence>
<dbReference type="Pfam" id="PF01504">
    <property type="entry name" value="PIP5K"/>
    <property type="match status" value="1"/>
</dbReference>
<feature type="compositionally biased region" description="Basic and acidic residues" evidence="11">
    <location>
        <begin position="1"/>
        <end position="10"/>
    </location>
</feature>
<evidence type="ECO:0000256" key="5">
    <source>
        <dbReference type="ARBA" id="ARBA00022771"/>
    </source>
</evidence>
<feature type="compositionally biased region" description="Polar residues" evidence="11">
    <location>
        <begin position="1863"/>
        <end position="1884"/>
    </location>
</feature>
<evidence type="ECO:0000259" key="12">
    <source>
        <dbReference type="PROSITE" id="PS50178"/>
    </source>
</evidence>
<feature type="region of interest" description="Disordered" evidence="11">
    <location>
        <begin position="233"/>
        <end position="270"/>
    </location>
</feature>
<dbReference type="Gene3D" id="3.30.810.10">
    <property type="entry name" value="2-Layer Sandwich"/>
    <property type="match status" value="1"/>
</dbReference>
<feature type="region of interest" description="Disordered" evidence="11">
    <location>
        <begin position="115"/>
        <end position="166"/>
    </location>
</feature>
<feature type="compositionally biased region" description="Polar residues" evidence="11">
    <location>
        <begin position="233"/>
        <end position="247"/>
    </location>
</feature>
<dbReference type="SMART" id="SM00064">
    <property type="entry name" value="FYVE"/>
    <property type="match status" value="1"/>
</dbReference>
<dbReference type="SUPFAM" id="SSF56104">
    <property type="entry name" value="SAICAR synthase-like"/>
    <property type="match status" value="1"/>
</dbReference>
<feature type="compositionally biased region" description="Polar residues" evidence="11">
    <location>
        <begin position="143"/>
        <end position="164"/>
    </location>
</feature>
<feature type="domain" description="FYVE-type" evidence="12">
    <location>
        <begin position="504"/>
        <end position="563"/>
    </location>
</feature>
<dbReference type="Pfam" id="PF01363">
    <property type="entry name" value="FYVE"/>
    <property type="match status" value="1"/>
</dbReference>
<dbReference type="Gene3D" id="3.30.40.10">
    <property type="entry name" value="Zinc/RING finger domain, C3HC4 (zinc finger)"/>
    <property type="match status" value="1"/>
</dbReference>
<dbReference type="SUPFAM" id="SSF52029">
    <property type="entry name" value="GroEL apical domain-like"/>
    <property type="match status" value="1"/>
</dbReference>
<evidence type="ECO:0000313" key="15">
    <source>
        <dbReference type="Proteomes" id="UP001590950"/>
    </source>
</evidence>
<dbReference type="CDD" id="cd03334">
    <property type="entry name" value="Fab1_TCP"/>
    <property type="match status" value="1"/>
</dbReference>
<organism evidence="14 15">
    <name type="scientific">Stereocaulon virgatum</name>
    <dbReference type="NCBI Taxonomy" id="373712"/>
    <lineage>
        <taxon>Eukaryota</taxon>
        <taxon>Fungi</taxon>
        <taxon>Dikarya</taxon>
        <taxon>Ascomycota</taxon>
        <taxon>Pezizomycotina</taxon>
        <taxon>Lecanoromycetes</taxon>
        <taxon>OSLEUM clade</taxon>
        <taxon>Lecanoromycetidae</taxon>
        <taxon>Lecanorales</taxon>
        <taxon>Lecanorineae</taxon>
        <taxon>Stereocaulaceae</taxon>
        <taxon>Stereocaulon</taxon>
    </lineage>
</organism>
<evidence type="ECO:0000256" key="11">
    <source>
        <dbReference type="SAM" id="MobiDB-lite"/>
    </source>
</evidence>
<accession>A0ABR3ZZZ2</accession>
<feature type="region of interest" description="Disordered" evidence="11">
    <location>
        <begin position="782"/>
        <end position="839"/>
    </location>
</feature>
<feature type="region of interest" description="Disordered" evidence="11">
    <location>
        <begin position="1"/>
        <end position="39"/>
    </location>
</feature>
<dbReference type="Proteomes" id="UP001590950">
    <property type="component" value="Unassembled WGS sequence"/>
</dbReference>
<dbReference type="InterPro" id="IPR011011">
    <property type="entry name" value="Znf_FYVE_PHD"/>
</dbReference>
<keyword evidence="5 9" id="KW-0863">Zinc-finger</keyword>
<dbReference type="PANTHER" id="PTHR45748:SF7">
    <property type="entry name" value="1-PHOSPHATIDYLINOSITOL 3-PHOSPHATE 5-KINASE-RELATED"/>
    <property type="match status" value="1"/>
</dbReference>
<dbReference type="Gene3D" id="3.50.7.10">
    <property type="entry name" value="GroEL"/>
    <property type="match status" value="1"/>
</dbReference>
<dbReference type="InterPro" id="IPR002423">
    <property type="entry name" value="Cpn60/GroEL/TCP-1"/>
</dbReference>
<dbReference type="InterPro" id="IPR044769">
    <property type="entry name" value="PIKfyve_PIPKc"/>
</dbReference>
<dbReference type="InterPro" id="IPR027409">
    <property type="entry name" value="GroEL-like_apical_dom_sf"/>
</dbReference>
<feature type="region of interest" description="Disordered" evidence="11">
    <location>
        <begin position="1204"/>
        <end position="1234"/>
    </location>
</feature>
<gene>
    <name evidence="14" type="ORF">N7G274_009007</name>
</gene>
<sequence length="2542" mass="281771">MGSRPLRDGDSPSASSFLVPQLRQSRRGSLASISATSQLDKETLSQALDEIHNTASQTETLTTFNEYTTPPSSSSGPDSKGIASDLHGGLSGLYSRFRASVGNVKEIVNIGGEVSMADTTPSTDAKGGIKSPAPSTKKASHTARFTSSSASTLQDSPTPRSGRQSPLGIFSLEAKRGDSSRQSMPSNVSLEGISFESAPGKLPLKSAPMTLTQATHPSSIRPALAEVNISAVKQGSHGTEPSPNSIAVSPGGVQQADSSATTSRFHNGPDTKIDVGIAGAVDADTGLLHISARSMSDHPAGAPVSDRTKASSANLYQPPVDSSNPTRSSPRSEDSVQPFPGLQVDDDEMTYAGIEASSDDDEGGIARPRRVITTYGNGRDNVFTGSDGNGGSEIPHSLISKGGYQHLALPLRKSMAPPLVTRAHSPNPTLFRASSYETNTDSLAISVSRPLPTADGVDIPNPAQLKLSTSRPTGPSLVHRDLRTMNVFSQVKNKVLNKEYWMKDENAKDCFYCGDPFTTFRRKHHCRTCGQIFDAKCTSLISGQHFGQSGTLRVCKPCEGIINGEDDSSEFSDDGTLSVRGIRPRHGSTGASDVLGSPFVALSPNSGKGAHRNLKHPDLSVPTMSIPATRKAGSESSRKPTVLEIDAQRTLARPSSSRSLKSSFANKPYHAGHRRHNSRNLLQRGFKPVNEDDAPFHQNSVDDKTRSRQLPTFHDDNIIDPDLAPYLSDEGSSGDEQVSIMAALNGDGLSRSFDNERHGFVGMASFRKARSRMGDKSISGITFSSRDADNHSLHSSSATNVPRSSKRRNLSVTGNTHLRPSPRNYRSSPATPNFGFDLHESISSSTHTQAALSASPTGGTRMIRSSSMRGAAAPAVELNHASLRHVRKLLHQLLQDSKVPNFANWEKALMPILLRATDDVNPDVQNGDDIDIRHYVKLKKIPGGRPGDTSYVSGLVFTKNLALKSMPRNIAHPNILILTFPLEYARHQQHFMSLEPVVRQEREFLQNLVNRIAALRPQLLLVERGISGLALEFLEQANIATAYNVKASVLEAVSRCCQTRIISSIDKLAIKPAQAGKCASFYVKTFVNGGRKKTYMFLSGCAKELGCTLVLRGAEDATLAKMKRITEFMIYVVYNLKLETCLMRDEFAAIPAITDVGSLSPGKDTLPVVFHANHPLHVRAADGSSSNEAEHQAADAVQNAMNAFSPKPTKQTDIPGTDKPKVSLPDEESVPEDVPMPTFYGDMVEEHKTKILSASPFVKFMQPYLLMRAREQERRLAYLKRLRDQDVVEEKNLDEKAKPEKFDLIKPEMVHERVHTASRKVREVLHAVHDAEYDKALHNYETQTKQWETYLSGNSNLFDPYAHQNIAVLYSVVCTVTTVPCSGPDLLALGFYNEHETAADFEADCTLGQYVEDLCLGANTVCTANGCERKMLEHHRQYVHGEAQLSVFVERYPCKLRGLQDTILMWSTCRICNKETQVLPMSENTWKYSFGKYLELSFWSSELHARADVCPHDLHRNHLRYFGFKDIALRVHYDPISLLEIIVPRARITWKVDNDLRFKNELFTKIEERLNKFMLSVKTRIKSINTESVVPEKTESCKQEVEKLLKRASEEHHALVQKLREKYMNSKYYEIIPLNRAIRAVQEKVAEWDSAFADFDQNFFPSEKDIRRLATLQLKKIFLDRDESVSSLTSTDEGTVTTIPEEASFDEKTSVTSIPALVPQTRRMSPEKAHNMLAAVVEKHVSTDSQPIQHQSAPATAVPVLEAEAEASPLHSDRNDVRHLDLAVSSERLQSSQTSSFDDPQPTVTERDASKCTDIRAAPPGECDDVDADMPSAESSKRDYEMAPEASRSVGITHLSAIPRPIETNQRNTRSNVSPPLSRTQSQPAHLWNNLSTGSGHSSSTTLQSSSSSSQSPNLTATPVPPATGITKHVDRKLSDRLGLNALKQTSMTAHSMIPRSIANRRKDSKVSNLAKHFEQLSREFEKERIRERRQRAAKSRQARAYPMAASKPIVQVYRNVHEAVEEREPSDEDLLSSDTSHTAPEGQLNTISQMAESTESQTPGEGYHAEETTADNTETDDKTLDSHAGSDNEGEENHSDEEHSILDDIHIPGTADEHHALSPDEAQLDIKLDLPKHEKSSLMKMLTNFWAERSASGWQPLEYPLNATDHIFADSDIIVREDEPSSLIAFALGSKSYQERLRNISQNLDLSGGEDEDSRPESAASNPEQAGVEQILLRATGTHVKYQFAEGSAKMLCKVFYAEQFDAVRRKCGVSERIVESLSRCMKWDSKGGKTKSVFLKTLDDRFVLKSLSQIETQAFLRFAPAYFRIMSESLFHELPSVIAKMLGFYQIIIKNPATGVEFNWFLLVMENLFYDRSPTRIFDLKGSMRNRRIQSTGEQNEVLLDENMVEFIYESPLFAREHSKKLLRASVWNDTLFLSRQNVMDYSLMIAIDENRKELVVGIIDCIRTYTWDKKLETWIKDRGKNRPTVTSPKEYKSRFREAMGRYVLQAPNCWHQFKPRQIGVRPLNGDEPGDDKELHVATL</sequence>
<evidence type="ECO:0000256" key="9">
    <source>
        <dbReference type="PROSITE-ProRule" id="PRU00091"/>
    </source>
</evidence>
<feature type="compositionally biased region" description="Polar residues" evidence="11">
    <location>
        <begin position="793"/>
        <end position="803"/>
    </location>
</feature>
<dbReference type="Gene3D" id="3.30.800.10">
    <property type="entry name" value="Phosphatidylinositol Phosphate Kinase II Beta"/>
    <property type="match status" value="1"/>
</dbReference>
<dbReference type="InterPro" id="IPR002498">
    <property type="entry name" value="PInositol-4-P-4/5-kinase_core"/>
</dbReference>
<dbReference type="SMART" id="SM00330">
    <property type="entry name" value="PIPKc"/>
    <property type="match status" value="1"/>
</dbReference>
<feature type="compositionally biased region" description="Polar residues" evidence="11">
    <location>
        <begin position="2033"/>
        <end position="2060"/>
    </location>
</feature>
<feature type="compositionally biased region" description="Polar residues" evidence="11">
    <location>
        <begin position="310"/>
        <end position="329"/>
    </location>
</feature>